<dbReference type="Proteomes" id="UP000663866">
    <property type="component" value="Unassembled WGS sequence"/>
</dbReference>
<dbReference type="Proteomes" id="UP000663855">
    <property type="component" value="Unassembled WGS sequence"/>
</dbReference>
<evidence type="ECO:0000313" key="6">
    <source>
        <dbReference type="EMBL" id="CAF2214243.1"/>
    </source>
</evidence>
<feature type="region of interest" description="Disordered" evidence="1">
    <location>
        <begin position="316"/>
        <end position="345"/>
    </location>
</feature>
<dbReference type="Pfam" id="PF03318">
    <property type="entry name" value="ETX_MTX2"/>
    <property type="match status" value="1"/>
</dbReference>
<name>A0A816ZLX7_9BILA</name>
<dbReference type="Proteomes" id="UP000663834">
    <property type="component" value="Unassembled WGS sequence"/>
</dbReference>
<dbReference type="Proteomes" id="UP000663842">
    <property type="component" value="Unassembled WGS sequence"/>
</dbReference>
<evidence type="ECO:0000313" key="10">
    <source>
        <dbReference type="Proteomes" id="UP000663824"/>
    </source>
</evidence>
<keyword evidence="11" id="KW-1185">Reference proteome</keyword>
<evidence type="ECO:0000313" key="7">
    <source>
        <dbReference type="EMBL" id="CAF3742817.1"/>
    </source>
</evidence>
<dbReference type="Proteomes" id="UP000663824">
    <property type="component" value="Unassembled WGS sequence"/>
</dbReference>
<dbReference type="Proteomes" id="UP000663856">
    <property type="component" value="Unassembled WGS sequence"/>
</dbReference>
<gene>
    <name evidence="9" type="ORF">BYL167_LOCUS12931</name>
    <name evidence="3" type="ORF">CJN711_LOCUS33656</name>
    <name evidence="2" type="ORF">KQP761_LOCUS17492</name>
    <name evidence="6" type="ORF">MBJ925_LOCUS36043</name>
    <name evidence="8" type="ORF">OVN521_LOCUS1560</name>
    <name evidence="7" type="ORF">UXM345_LOCUS1533</name>
    <name evidence="4" type="ORF">WKI299_LOCUS2705</name>
    <name evidence="5" type="ORF">XDN619_LOCUS25165</name>
</gene>
<dbReference type="Gene3D" id="2.170.15.10">
    <property type="entry name" value="Proaerolysin, chain A, domain 3"/>
    <property type="match status" value="1"/>
</dbReference>
<dbReference type="Proteomes" id="UP000681967">
    <property type="component" value="Unassembled WGS sequence"/>
</dbReference>
<dbReference type="SUPFAM" id="SSF56973">
    <property type="entry name" value="Aerolisin/ETX pore-forming domain"/>
    <property type="match status" value="1"/>
</dbReference>
<dbReference type="EMBL" id="CAJNRF010000387">
    <property type="protein sequence ID" value="CAF1958173.1"/>
    <property type="molecule type" value="Genomic_DNA"/>
</dbReference>
<sequence length="345" mass="39414">MSGVTNISDTSFTDISSKTTERLVYNHPILNTQAKNPMTLQQQEIKDRLNATPHNKSIVDLDEIIEKWVWKMWEASKRSREDTKYRREELHVNLNWKRVNFWQSDAVFTRPTQLRIPKSQILFRTHFSNNTESEQEYSLRAERSTTTTLNFSFTRGFTKEKEGCITLKLPNEVLEVGGGLRHEQRIDYGKDSTLETQMTWSADSTIRVAPHSKANAELSITEEEYASDFSVEVRFSGRISAMISTRNNTGGYYKYMEGDLATIFSDAIRSSSIGACSGQFEVHEQTQTVRTVMTGQCAFRYGIEQHVHVAQEKLPSLSTSSIKTTEPPPPPPPKYRPLFISSANH</sequence>
<dbReference type="AlphaFoldDB" id="A0A816ZLX7"/>
<dbReference type="Proteomes" id="UP000663887">
    <property type="component" value="Unassembled WGS sequence"/>
</dbReference>
<dbReference type="OrthoDB" id="9977517at2759"/>
<accession>A0A816ZLX7</accession>
<dbReference type="CDD" id="cd20237">
    <property type="entry name" value="PFM_LIN24-like"/>
    <property type="match status" value="1"/>
</dbReference>
<feature type="compositionally biased region" description="Pro residues" evidence="1">
    <location>
        <begin position="326"/>
        <end position="335"/>
    </location>
</feature>
<evidence type="ECO:0000313" key="4">
    <source>
        <dbReference type="EMBL" id="CAF1958173.1"/>
    </source>
</evidence>
<evidence type="ECO:0000313" key="8">
    <source>
        <dbReference type="EMBL" id="CAF3758717.1"/>
    </source>
</evidence>
<dbReference type="EMBL" id="CAJNRG010011561">
    <property type="protein sequence ID" value="CAF2133398.1"/>
    <property type="molecule type" value="Genomic_DNA"/>
</dbReference>
<comment type="caution">
    <text evidence="6">The sequence shown here is derived from an EMBL/GenBank/DDBJ whole genome shotgun (WGS) entry which is preliminary data.</text>
</comment>
<dbReference type="InterPro" id="IPR004991">
    <property type="entry name" value="Aerolysin-like"/>
</dbReference>
<dbReference type="PANTHER" id="PTHR39369">
    <property type="entry name" value="LIN-24 (TWENTY-FOUR) LIKE"/>
    <property type="match status" value="1"/>
</dbReference>
<reference evidence="6" key="1">
    <citation type="submission" date="2021-02" db="EMBL/GenBank/DDBJ databases">
        <authorList>
            <person name="Nowell W R."/>
        </authorList>
    </citation>
    <scope>NUCLEOTIDE SEQUENCE</scope>
</reference>
<evidence type="ECO:0000313" key="3">
    <source>
        <dbReference type="EMBL" id="CAF1587422.1"/>
    </source>
</evidence>
<dbReference type="PANTHER" id="PTHR39369:SF6">
    <property type="entry name" value="LIN-24 (TWENTY-FOUR) LIKE"/>
    <property type="match status" value="1"/>
</dbReference>
<dbReference type="EMBL" id="CAJOBH010004360">
    <property type="protein sequence ID" value="CAF3987007.1"/>
    <property type="molecule type" value="Genomic_DNA"/>
</dbReference>
<evidence type="ECO:0000313" key="5">
    <source>
        <dbReference type="EMBL" id="CAF2133398.1"/>
    </source>
</evidence>
<dbReference type="EMBL" id="CAJNRE010019883">
    <property type="protein sequence ID" value="CAF2214243.1"/>
    <property type="molecule type" value="Genomic_DNA"/>
</dbReference>
<dbReference type="EMBL" id="CAJNOW010008882">
    <property type="protein sequence ID" value="CAF1548895.1"/>
    <property type="molecule type" value="Genomic_DNA"/>
</dbReference>
<proteinExistence type="predicted"/>
<evidence type="ECO:0000256" key="1">
    <source>
        <dbReference type="SAM" id="MobiDB-lite"/>
    </source>
</evidence>
<organism evidence="6 10">
    <name type="scientific">Rotaria magnacalcarata</name>
    <dbReference type="NCBI Taxonomy" id="392030"/>
    <lineage>
        <taxon>Eukaryota</taxon>
        <taxon>Metazoa</taxon>
        <taxon>Spiralia</taxon>
        <taxon>Gnathifera</taxon>
        <taxon>Rotifera</taxon>
        <taxon>Eurotatoria</taxon>
        <taxon>Bdelloidea</taxon>
        <taxon>Philodinida</taxon>
        <taxon>Philodinidae</taxon>
        <taxon>Rotaria</taxon>
    </lineage>
</organism>
<evidence type="ECO:0000313" key="9">
    <source>
        <dbReference type="EMBL" id="CAF3987007.1"/>
    </source>
</evidence>
<evidence type="ECO:0000313" key="2">
    <source>
        <dbReference type="EMBL" id="CAF1548895.1"/>
    </source>
</evidence>
<dbReference type="EMBL" id="CAJNOV010016242">
    <property type="protein sequence ID" value="CAF1587422.1"/>
    <property type="molecule type" value="Genomic_DNA"/>
</dbReference>
<dbReference type="EMBL" id="CAJOBF010000086">
    <property type="protein sequence ID" value="CAF3742817.1"/>
    <property type="molecule type" value="Genomic_DNA"/>
</dbReference>
<evidence type="ECO:0000313" key="11">
    <source>
        <dbReference type="Proteomes" id="UP000663866"/>
    </source>
</evidence>
<dbReference type="EMBL" id="CAJOBG010000109">
    <property type="protein sequence ID" value="CAF3758717.1"/>
    <property type="molecule type" value="Genomic_DNA"/>
</dbReference>
<protein>
    <submittedName>
        <fullName evidence="6">Uncharacterized protein</fullName>
    </submittedName>
</protein>